<dbReference type="Proteomes" id="UP000243515">
    <property type="component" value="Unassembled WGS sequence"/>
</dbReference>
<feature type="compositionally biased region" description="Polar residues" evidence="10">
    <location>
        <begin position="35"/>
        <end position="44"/>
    </location>
</feature>
<keyword evidence="6 9" id="KW-0539">Nucleus</keyword>
<dbReference type="Pfam" id="PF07962">
    <property type="entry name" value="Swi3"/>
    <property type="match status" value="1"/>
</dbReference>
<evidence type="ECO:0000259" key="11">
    <source>
        <dbReference type="Pfam" id="PF07962"/>
    </source>
</evidence>
<evidence type="ECO:0000256" key="6">
    <source>
        <dbReference type="ARBA" id="ARBA00023242"/>
    </source>
</evidence>
<comment type="subunit">
    <text evidence="3">Component of the fork protection complex (FPC) consisting of TOF1 and CSM3.</text>
</comment>
<protein>
    <recommendedName>
        <fullName evidence="9">Chromosome segregation in meiosis protein</fullName>
    </recommendedName>
</protein>
<evidence type="ECO:0000256" key="2">
    <source>
        <dbReference type="ARBA" id="ARBA00006075"/>
    </source>
</evidence>
<feature type="region of interest" description="Disordered" evidence="10">
    <location>
        <begin position="35"/>
        <end position="61"/>
    </location>
</feature>
<feature type="domain" description="Chromosome segregation in meiosis protein 3" evidence="11">
    <location>
        <begin position="72"/>
        <end position="153"/>
    </location>
</feature>
<evidence type="ECO:0000256" key="8">
    <source>
        <dbReference type="ARBA" id="ARBA00025496"/>
    </source>
</evidence>
<dbReference type="InterPro" id="IPR012923">
    <property type="entry name" value="Csm3"/>
</dbReference>
<comment type="subcellular location">
    <subcellularLocation>
        <location evidence="1 9">Nucleus</location>
    </subcellularLocation>
</comment>
<gene>
    <name evidence="12" type="ORF">Egran_04097</name>
</gene>
<keyword evidence="5" id="KW-0236">DNA replication inhibitor</keyword>
<dbReference type="EMBL" id="NPHW01004300">
    <property type="protein sequence ID" value="OXV08140.1"/>
    <property type="molecule type" value="Genomic_DNA"/>
</dbReference>
<dbReference type="OrthoDB" id="437078at2759"/>
<evidence type="ECO:0000256" key="9">
    <source>
        <dbReference type="RuleBase" id="RU366049"/>
    </source>
</evidence>
<accession>A0A232LVD7</accession>
<dbReference type="AlphaFoldDB" id="A0A232LVD7"/>
<dbReference type="GO" id="GO:0031297">
    <property type="term" value="P:replication fork processing"/>
    <property type="evidence" value="ECO:0007669"/>
    <property type="project" value="UniProtKB-UniRule"/>
</dbReference>
<dbReference type="PANTHER" id="PTHR13220:SF11">
    <property type="entry name" value="TIMELESS-INTERACTING PROTEIN"/>
    <property type="match status" value="1"/>
</dbReference>
<comment type="similarity">
    <text evidence="2 9">Belongs to the CSM3 family.</text>
</comment>
<feature type="region of interest" description="Disordered" evidence="10">
    <location>
        <begin position="284"/>
        <end position="304"/>
    </location>
</feature>
<evidence type="ECO:0000256" key="5">
    <source>
        <dbReference type="ARBA" id="ARBA00022880"/>
    </source>
</evidence>
<dbReference type="GO" id="GO:0003677">
    <property type="term" value="F:DNA binding"/>
    <property type="evidence" value="ECO:0007669"/>
    <property type="project" value="TreeGrafter"/>
</dbReference>
<name>A0A232LVD7_9EURO</name>
<dbReference type="GO" id="GO:0031298">
    <property type="term" value="C:replication fork protection complex"/>
    <property type="evidence" value="ECO:0007669"/>
    <property type="project" value="TreeGrafter"/>
</dbReference>
<reference evidence="12 13" key="1">
    <citation type="journal article" date="2015" name="Environ. Microbiol.">
        <title>Metagenome sequence of Elaphomyces granulatus from sporocarp tissue reveals Ascomycota ectomycorrhizal fingerprints of genome expansion and a Proteobacteria-rich microbiome.</title>
        <authorList>
            <person name="Quandt C.A."/>
            <person name="Kohler A."/>
            <person name="Hesse C.N."/>
            <person name="Sharpton T.J."/>
            <person name="Martin F."/>
            <person name="Spatafora J.W."/>
        </authorList>
    </citation>
    <scope>NUCLEOTIDE SEQUENCE [LARGE SCALE GENOMIC DNA]</scope>
    <source>
        <strain evidence="12 13">OSC145934</strain>
    </source>
</reference>
<comment type="caution">
    <text evidence="12">The sequence shown here is derived from an EMBL/GenBank/DDBJ whole genome shotgun (WGS) entry which is preliminary data.</text>
</comment>
<comment type="function">
    <text evidence="9">Plays an important role in the control of DNA replication and the maintenance of replication fork stability.</text>
</comment>
<comment type="function">
    <text evidence="8">Forms a fork protection complex (FPC) with TOF1 and which is required for chromosome segregation during meiosis and DNA damage repair. FPC coordinates leading and lagging strand synthesis and moves with the replication fork. FPC stabilizes replication forks in a configuration that is recognized by replication checkpoint sensors.</text>
</comment>
<evidence type="ECO:0000256" key="3">
    <source>
        <dbReference type="ARBA" id="ARBA00011217"/>
    </source>
</evidence>
<keyword evidence="13" id="KW-1185">Reference proteome</keyword>
<evidence type="ECO:0000256" key="10">
    <source>
        <dbReference type="SAM" id="MobiDB-lite"/>
    </source>
</evidence>
<feature type="compositionally biased region" description="Basic and acidic residues" evidence="10">
    <location>
        <begin position="195"/>
        <end position="207"/>
    </location>
</feature>
<feature type="region of interest" description="Disordered" evidence="10">
    <location>
        <begin position="158"/>
        <end position="207"/>
    </location>
</feature>
<evidence type="ECO:0000256" key="7">
    <source>
        <dbReference type="ARBA" id="ARBA00023306"/>
    </source>
</evidence>
<keyword evidence="4 9" id="KW-0227">DNA damage</keyword>
<dbReference type="GO" id="GO:0043111">
    <property type="term" value="P:replication fork arrest"/>
    <property type="evidence" value="ECO:0007669"/>
    <property type="project" value="TreeGrafter"/>
</dbReference>
<evidence type="ECO:0000313" key="13">
    <source>
        <dbReference type="Proteomes" id="UP000243515"/>
    </source>
</evidence>
<dbReference type="GO" id="GO:0006974">
    <property type="term" value="P:DNA damage response"/>
    <property type="evidence" value="ECO:0007669"/>
    <property type="project" value="UniProtKB-KW"/>
</dbReference>
<keyword evidence="7 9" id="KW-0131">Cell cycle</keyword>
<proteinExistence type="inferred from homology"/>
<evidence type="ECO:0000256" key="4">
    <source>
        <dbReference type="ARBA" id="ARBA00022763"/>
    </source>
</evidence>
<evidence type="ECO:0000256" key="1">
    <source>
        <dbReference type="ARBA" id="ARBA00004123"/>
    </source>
</evidence>
<dbReference type="PANTHER" id="PTHR13220">
    <property type="entry name" value="TIMELESS INTERACTING-RELATED"/>
    <property type="match status" value="1"/>
</dbReference>
<evidence type="ECO:0000313" key="12">
    <source>
        <dbReference type="EMBL" id="OXV08140.1"/>
    </source>
</evidence>
<organism evidence="12 13">
    <name type="scientific">Elaphomyces granulatus</name>
    <dbReference type="NCBI Taxonomy" id="519963"/>
    <lineage>
        <taxon>Eukaryota</taxon>
        <taxon>Fungi</taxon>
        <taxon>Dikarya</taxon>
        <taxon>Ascomycota</taxon>
        <taxon>Pezizomycotina</taxon>
        <taxon>Eurotiomycetes</taxon>
        <taxon>Eurotiomycetidae</taxon>
        <taxon>Eurotiales</taxon>
        <taxon>Elaphomycetaceae</taxon>
        <taxon>Elaphomyces</taxon>
    </lineage>
</organism>
<feature type="compositionally biased region" description="Polar residues" evidence="10">
    <location>
        <begin position="163"/>
        <end position="173"/>
    </location>
</feature>
<dbReference type="GO" id="GO:0000076">
    <property type="term" value="P:DNA replication checkpoint signaling"/>
    <property type="evidence" value="ECO:0007669"/>
    <property type="project" value="UniProtKB-UniRule"/>
</dbReference>
<dbReference type="InterPro" id="IPR040038">
    <property type="entry name" value="TIPIN/Csm3/Swi3"/>
</dbReference>
<sequence length="304" mass="33612">MGDSSRRARTNQGIDDIFDYDVGIDNILKSIDSSTNGVQTQSVPQPAPTGPTASLGLDEEVKVSRKRQPVAKLDEARLLSSDGIPKLSRTARSKLKFKGKGHEFSDASRLLGFYQLWLDDLFPRVKFSDGLSMIEKLGHSKRIQIKRREWISKGRAGAHLEDNYNQPSVSSSERPPLSGDTAADPSDSNSGSEKQAPEKERSSDDRVSMANVTSLFGQQSTNPKSPDDCPVVLDEELFYSTDEDFGKRSVTKTVPTDDIGALHAPLVDQKDMDSESVDRLLREYGGQHEPTNSFQSEMDLDDIF</sequence>